<dbReference type="AlphaFoldDB" id="A0A2N3XRP2"/>
<accession>A0A2N3XRP2</accession>
<proteinExistence type="predicted"/>
<evidence type="ECO:0000313" key="2">
    <source>
        <dbReference type="Proteomes" id="UP000233786"/>
    </source>
</evidence>
<reference evidence="1" key="1">
    <citation type="submission" date="2017-12" db="EMBL/GenBank/DDBJ databases">
        <title>Sequencing the genomes of 1000 Actinobacteria strains.</title>
        <authorList>
            <person name="Klenk H.-P."/>
        </authorList>
    </citation>
    <scope>NUCLEOTIDE SEQUENCE [LARGE SCALE GENOMIC DNA]</scope>
    <source>
        <strain evidence="1">DSM 44228</strain>
    </source>
</reference>
<comment type="caution">
    <text evidence="1">The sequence shown here is derived from an EMBL/GenBank/DDBJ whole genome shotgun (WGS) entry which is preliminary data.</text>
</comment>
<dbReference type="OrthoDB" id="3578774at2"/>
<name>A0A2N3XRP2_SACSN</name>
<evidence type="ECO:0000313" key="1">
    <source>
        <dbReference type="EMBL" id="PKW13335.1"/>
    </source>
</evidence>
<keyword evidence="2" id="KW-1185">Reference proteome</keyword>
<sequence length="601" mass="65927">MRTAFIHGEVDRFEAAREELIDAFARSHPELDAGWLAGCLLDHKFTRDGLLACWTEEDLVRFLVEVVPRKLIVARWSLVPDFLHQWLGFLSEEGLLTSPSPLDELHEAVERAVPDYLAAMAEPTEWGVEKFWGTTMRELGVDAEDPQAVAGFFDAVDAEEIDFDSEVFEEIERRDALESPSQPALWLPPIDLVHVEPHRAIAAGSPIMQRIRTVLEWVGDGRGPSDVDELVAALAEPSGGDAGDADLLLEWAERAGLVRWAGDLLAPTLIAVPLLAEPELLWTRLWQRFVLIEDVFHAELDGLSDDEDALLEIVQAALSVLYSRTEAVPLELIVMMACDLLDADEPDDREAVRGIVRRMLAQWEAMQAVRCHVTTAPEEIEALEEIVPDGVDADHTVAELLPPGLWAARESLRAFGFQVPAVDDLVACPAELLTLVVADAPAEVQQVLIPQWIERRGAAQASAELAALLRRVDDPTIRLAALGLLEHTRDDGVSAVRELTEDAVAGPAARMWLQARPTSTENTARPGDELLFSLDGMAAALDEDVDLFLAEFAQQPEPEQVELVKEIAATAHRSAGEILAVLAEHHAEEVVAAAAQAALSR</sequence>
<gene>
    <name evidence="1" type="ORF">A8926_0855</name>
</gene>
<organism evidence="1 2">
    <name type="scientific">Saccharopolyspora spinosa</name>
    <dbReference type="NCBI Taxonomy" id="60894"/>
    <lineage>
        <taxon>Bacteria</taxon>
        <taxon>Bacillati</taxon>
        <taxon>Actinomycetota</taxon>
        <taxon>Actinomycetes</taxon>
        <taxon>Pseudonocardiales</taxon>
        <taxon>Pseudonocardiaceae</taxon>
        <taxon>Saccharopolyspora</taxon>
    </lineage>
</organism>
<dbReference type="EMBL" id="PJNB01000001">
    <property type="protein sequence ID" value="PKW13335.1"/>
    <property type="molecule type" value="Genomic_DNA"/>
</dbReference>
<dbReference type="Proteomes" id="UP000233786">
    <property type="component" value="Unassembled WGS sequence"/>
</dbReference>
<dbReference type="STRING" id="994479.GCA_000194155_06244"/>
<protein>
    <submittedName>
        <fullName evidence="1">Uncharacterized protein</fullName>
    </submittedName>
</protein>
<dbReference type="RefSeq" id="WP_010312924.1">
    <property type="nucleotide sequence ID" value="NZ_CP061007.1"/>
</dbReference>